<name>A0A1R3KAH3_9ROSI</name>
<comment type="catalytic activity">
    <reaction evidence="4">
        <text>alpha-D-xylose = alpha-D-xylulofuranose</text>
        <dbReference type="Rhea" id="RHEA:22816"/>
        <dbReference type="ChEBI" id="CHEBI:28518"/>
        <dbReference type="ChEBI" id="CHEBI:188998"/>
        <dbReference type="EC" id="5.3.1.5"/>
    </reaction>
</comment>
<dbReference type="EMBL" id="AWUE01014319">
    <property type="protein sequence ID" value="OMP04066.1"/>
    <property type="molecule type" value="Genomic_DNA"/>
</dbReference>
<dbReference type="InterPro" id="IPR056856">
    <property type="entry name" value="TPR_AP5Z1_C"/>
</dbReference>
<dbReference type="SUPFAM" id="SSF50685">
    <property type="entry name" value="Barwin-like endoglucanases"/>
    <property type="match status" value="1"/>
</dbReference>
<dbReference type="GO" id="GO:0042732">
    <property type="term" value="P:D-xylose metabolic process"/>
    <property type="evidence" value="ECO:0007669"/>
    <property type="project" value="UniProtKB-KW"/>
</dbReference>
<dbReference type="HAMAP" id="MF_00455">
    <property type="entry name" value="Xylose_isom_A"/>
    <property type="match status" value="1"/>
</dbReference>
<dbReference type="InterPro" id="IPR018226">
    <property type="entry name" value="Barwin_CS"/>
</dbReference>
<keyword evidence="7" id="KW-1185">Reference proteome</keyword>
<evidence type="ECO:0000259" key="5">
    <source>
        <dbReference type="PROSITE" id="PS51174"/>
    </source>
</evidence>
<dbReference type="PROSITE" id="PS51415">
    <property type="entry name" value="XYLOSE_ISOMERASE"/>
    <property type="match status" value="1"/>
</dbReference>
<evidence type="ECO:0000256" key="1">
    <source>
        <dbReference type="ARBA" id="ARBA00022723"/>
    </source>
</evidence>
<dbReference type="Pfam" id="PF00967">
    <property type="entry name" value="Barwin"/>
    <property type="match status" value="1"/>
</dbReference>
<dbReference type="InterPro" id="IPR001998">
    <property type="entry name" value="Xylose_isomerase"/>
</dbReference>
<dbReference type="PRINTS" id="PR00688">
    <property type="entry name" value="XYLOSISMRASE"/>
</dbReference>
<keyword evidence="2 4" id="KW-0413">Isomerase</keyword>
<dbReference type="STRING" id="93759.A0A1R3KAH3"/>
<dbReference type="InterPro" id="IPR036237">
    <property type="entry name" value="Xyl_isomerase-like_sf"/>
</dbReference>
<evidence type="ECO:0000313" key="6">
    <source>
        <dbReference type="EMBL" id="OMP04066.1"/>
    </source>
</evidence>
<dbReference type="GO" id="GO:0050832">
    <property type="term" value="P:defense response to fungus"/>
    <property type="evidence" value="ECO:0007669"/>
    <property type="project" value="InterPro"/>
</dbReference>
<dbReference type="PROSITE" id="PS51174">
    <property type="entry name" value="BARWIN_3"/>
    <property type="match status" value="1"/>
</dbReference>
<dbReference type="AlphaFoldDB" id="A0A1R3KAH3"/>
<dbReference type="Pfam" id="PF25154">
    <property type="entry name" value="TPR_AP5Z1_C"/>
    <property type="match status" value="1"/>
</dbReference>
<dbReference type="InterPro" id="IPR013452">
    <property type="entry name" value="Xylose_isom_bac"/>
</dbReference>
<dbReference type="Gene3D" id="2.40.40.10">
    <property type="entry name" value="RlpA-like domain"/>
    <property type="match status" value="1"/>
</dbReference>
<organism evidence="6 7">
    <name type="scientific">Corchorus olitorius</name>
    <dbReference type="NCBI Taxonomy" id="93759"/>
    <lineage>
        <taxon>Eukaryota</taxon>
        <taxon>Viridiplantae</taxon>
        <taxon>Streptophyta</taxon>
        <taxon>Embryophyta</taxon>
        <taxon>Tracheophyta</taxon>
        <taxon>Spermatophyta</taxon>
        <taxon>Magnoliopsida</taxon>
        <taxon>eudicotyledons</taxon>
        <taxon>Gunneridae</taxon>
        <taxon>Pentapetalae</taxon>
        <taxon>rosids</taxon>
        <taxon>malvids</taxon>
        <taxon>Malvales</taxon>
        <taxon>Malvaceae</taxon>
        <taxon>Grewioideae</taxon>
        <taxon>Apeibeae</taxon>
        <taxon>Corchorus</taxon>
    </lineage>
</organism>
<dbReference type="SUPFAM" id="SSF48371">
    <property type="entry name" value="ARM repeat"/>
    <property type="match status" value="1"/>
</dbReference>
<dbReference type="GO" id="GO:0042742">
    <property type="term" value="P:defense response to bacterium"/>
    <property type="evidence" value="ECO:0007669"/>
    <property type="project" value="InterPro"/>
</dbReference>
<dbReference type="InterPro" id="IPR036908">
    <property type="entry name" value="RlpA-like_sf"/>
</dbReference>
<dbReference type="OrthoDB" id="1730074at2759"/>
<dbReference type="Pfam" id="PF14764">
    <property type="entry name" value="SPG48"/>
    <property type="match status" value="2"/>
</dbReference>
<accession>A0A1R3KAH3</accession>
<evidence type="ECO:0000256" key="2">
    <source>
        <dbReference type="ARBA" id="ARBA00023235"/>
    </source>
</evidence>
<sequence length="1192" mass="132663">MSDRERDWDFYLRTVSNSARDSSFANDPTSDPSLLHAVKKLCDFCRQEDKSSEDLVARVYPHINKLFQRSIASISQSSSSSGILLLVKNSEFADPVVAEATLNFLNINKNKLLASFPNLLPQFFPLLLKLIAWNGEKLEKPFLKVFPGLVSPGSFLPLFPSLVDLPILVVALEKVERSSGSLIGSSIASIQKSTAPEMLLALMDEAYTGSTIGDGGGDSESEDSNTIDVADPLFLELLKDENDGLAERHWTSPGVAAVLHAATNSPQSDRLKQILNMAPRLLDVYFTIALRDANNSLICALIPILMTRNSALFPDKNYMYEVRKRLLEFMLAAFKRSPDFIALLKKPIIDRLGEAYDSPEKTELALQLCWAVGEHGGGGGSHKDAARELFESLELLLYENLSSSRLGLRQESVVSSDNRHFRKSSQSRLLCFVITAIAKLATYHRELLPRARVALGKVARSRISDSRVWRRARDYLGLMNEPAICLSVLGPSRPSHGYMQSPGTVNWNEGGTKMIAHIPFYILGEQDGKRPFPLTPPTHSYPEQNKWDLTAVSAFCSTWYADKPLEWRSKYGWTAFCGPVGPTGEEACGKCLRVTNSGMGAQATVRIVDKCGNGGLDLDWNVFEQIDSDGNGYAMGHLIVSYEFVDCGDNSLVFSMNFHSTPINHFALDKKKQQDNSNTSQIPPKKHQSQFVCSFCMTPEKKNMAGRILLLLLCMNVVSFIVNAAPQTCPADLGKKCGEDGEWEGEFFPGIPKIKYEGPSSKNPLSYKWYNAEEEILGKKMKDWLRFSVAFWHTFRGTGADPFGAPTKQWPWEDGTNSVAMAKRRMRANFEFINKLGVDRWCFHDRDIAPDGKTLKESNANLDEVVALAKELQGDKIRPLWGTAQLFMHPRYMHGAATSSEAAVYAYAAAQVKKAMEVTHYLGGENYVFWGGREGYQSLLNTDMERELDHLARFLESAVAYKKKIGFNATAILMEIYYDSGTLLIEPKPQEPTKHQYDWDAATTANFLRKYGLIDEFKLNIECNHATLSGHSCHHDLETARINGLLGNIDANTGDPQIGWDTDQFMTDIAEATMVMISVIKNDGLAPGGFNFDAKLRRESTDVEDLFIAHISGMDTLARGLRNAAKLIEDGSLYELGRKRYSSFDTELGAKIEAGKADFEMLEKIAMEGGEPKVASAKQLSSFLLHVQAVDY</sequence>
<dbReference type="PANTHER" id="PTHR47885:SF1">
    <property type="entry name" value="AP-5 COMPLEX SUBUNIT ZETA-1"/>
    <property type="match status" value="1"/>
</dbReference>
<dbReference type="NCBIfam" id="TIGR02630">
    <property type="entry name" value="xylose_isom_A"/>
    <property type="match status" value="1"/>
</dbReference>
<feature type="domain" description="Barwin" evidence="5">
    <location>
        <begin position="529"/>
        <end position="649"/>
    </location>
</feature>
<evidence type="ECO:0000313" key="7">
    <source>
        <dbReference type="Proteomes" id="UP000187203"/>
    </source>
</evidence>
<evidence type="ECO:0000256" key="4">
    <source>
        <dbReference type="RuleBase" id="RU000609"/>
    </source>
</evidence>
<dbReference type="Gene3D" id="3.20.20.150">
    <property type="entry name" value="Divalent-metal-dependent TIM barrel enzymes"/>
    <property type="match status" value="1"/>
</dbReference>
<dbReference type="GO" id="GO:0009045">
    <property type="term" value="F:xylose isomerase activity"/>
    <property type="evidence" value="ECO:0007669"/>
    <property type="project" value="UniProtKB-EC"/>
</dbReference>
<dbReference type="PANTHER" id="PTHR47885">
    <property type="entry name" value="AP-5 COMPLEX SUBUNIT ZETA-1"/>
    <property type="match status" value="1"/>
</dbReference>
<keyword evidence="3 4" id="KW-0119">Carbohydrate metabolism</keyword>
<comment type="similarity">
    <text evidence="4">Belongs to the xylose isomerase family.</text>
</comment>
<keyword evidence="1 4" id="KW-0479">Metal-binding</keyword>
<evidence type="ECO:0000256" key="3">
    <source>
        <dbReference type="ARBA" id="ARBA00023277"/>
    </source>
</evidence>
<dbReference type="EC" id="5.3.1.5" evidence="4"/>
<dbReference type="SUPFAM" id="SSF51658">
    <property type="entry name" value="Xylose isomerase-like"/>
    <property type="match status" value="1"/>
</dbReference>
<keyword evidence="4" id="KW-0859">Xylose metabolism</keyword>
<reference evidence="7" key="1">
    <citation type="submission" date="2013-09" db="EMBL/GenBank/DDBJ databases">
        <title>Corchorus olitorius genome sequencing.</title>
        <authorList>
            <person name="Alam M."/>
            <person name="Haque M.S."/>
            <person name="Islam M.S."/>
            <person name="Emdad E.M."/>
            <person name="Islam M.M."/>
            <person name="Ahmed B."/>
            <person name="Halim A."/>
            <person name="Hossen Q.M.M."/>
            <person name="Hossain M.Z."/>
            <person name="Ahmed R."/>
            <person name="Khan M.M."/>
            <person name="Islam R."/>
            <person name="Rashid M.M."/>
            <person name="Khan S.A."/>
            <person name="Rahman M.S."/>
            <person name="Alam M."/>
            <person name="Yahiya A.S."/>
            <person name="Khan M.S."/>
            <person name="Azam M.S."/>
            <person name="Haque T."/>
            <person name="Lashkar M.Z.H."/>
            <person name="Akhand A.I."/>
            <person name="Morshed G."/>
            <person name="Roy S."/>
            <person name="Uddin K.S."/>
            <person name="Rabeya T."/>
            <person name="Hossain A.S."/>
            <person name="Chowdhury A."/>
            <person name="Snigdha A.R."/>
            <person name="Mortoza M.S."/>
            <person name="Matin S.A."/>
            <person name="Hoque S.M.E."/>
            <person name="Islam M.K."/>
            <person name="Roy D.K."/>
            <person name="Haider R."/>
            <person name="Moosa M.M."/>
            <person name="Elias S.M."/>
            <person name="Hasan A.M."/>
            <person name="Jahan S."/>
            <person name="Shafiuddin M."/>
            <person name="Mahmood N."/>
            <person name="Shommy N.S."/>
        </authorList>
    </citation>
    <scope>NUCLEOTIDE SEQUENCE [LARGE SCALE GENOMIC DNA]</scope>
    <source>
        <strain evidence="7">cv. O-4</strain>
    </source>
</reference>
<dbReference type="GO" id="GO:0046872">
    <property type="term" value="F:metal ion binding"/>
    <property type="evidence" value="ECO:0007669"/>
    <property type="project" value="UniProtKB-KW"/>
</dbReference>
<comment type="caution">
    <text evidence="6">The sequence shown here is derived from an EMBL/GenBank/DDBJ whole genome shotgun (WGS) entry which is preliminary data.</text>
</comment>
<dbReference type="PROSITE" id="PS00771">
    <property type="entry name" value="BARWIN_1"/>
    <property type="match status" value="1"/>
</dbReference>
<dbReference type="NCBIfam" id="NF003998">
    <property type="entry name" value="PRK05474.1"/>
    <property type="match status" value="1"/>
</dbReference>
<dbReference type="Proteomes" id="UP000187203">
    <property type="component" value="Unassembled WGS sequence"/>
</dbReference>
<dbReference type="InterPro" id="IPR055450">
    <property type="entry name" value="AP5Z1_ARM"/>
</dbReference>
<dbReference type="InterPro" id="IPR016024">
    <property type="entry name" value="ARM-type_fold"/>
</dbReference>
<dbReference type="PRINTS" id="PR00602">
    <property type="entry name" value="BARWIN"/>
</dbReference>
<proteinExistence type="inferred from homology"/>
<dbReference type="InterPro" id="IPR001153">
    <property type="entry name" value="Barwin_dom"/>
</dbReference>
<gene>
    <name evidence="6" type="ORF">COLO4_09973</name>
</gene>
<protein>
    <recommendedName>
        <fullName evidence="4">Xylose isomerase</fullName>
        <ecNumber evidence="4">5.3.1.5</ecNumber>
    </recommendedName>
</protein>